<keyword evidence="2" id="KW-1185">Reference proteome</keyword>
<dbReference type="RefSeq" id="WP_157171503.1">
    <property type="nucleotide sequence ID" value="NZ_CAWPHS010000004.1"/>
</dbReference>
<sequence>MTHEPNESVAREKLHAYLVDILRSLPTHLSLSLFNPNHPNARFDTGLTMPFNDTDPEGMELYYFDISYWLVGCRPERSETCFRVVVEAWKRLEWHPESSRNRRPLAAVARTPDGYGFALQQSVDGHLSLSASTPPFPPGGTGCGPFPESITTDT</sequence>
<reference evidence="1 2" key="1">
    <citation type="submission" date="2020-04" db="EMBL/GenBank/DDBJ databases">
        <title>MicrobeNet Type strains.</title>
        <authorList>
            <person name="Nicholson A.C."/>
        </authorList>
    </citation>
    <scope>NUCLEOTIDE SEQUENCE [LARGE SCALE GENOMIC DNA]</scope>
    <source>
        <strain evidence="1 2">DSM 44445</strain>
    </source>
</reference>
<dbReference type="Proteomes" id="UP000523447">
    <property type="component" value="Unassembled WGS sequence"/>
</dbReference>
<gene>
    <name evidence="1" type="ORF">HGA07_14505</name>
</gene>
<proteinExistence type="predicted"/>
<organism evidence="1 2">
    <name type="scientific">Nocardia veterana</name>
    <dbReference type="NCBI Taxonomy" id="132249"/>
    <lineage>
        <taxon>Bacteria</taxon>
        <taxon>Bacillati</taxon>
        <taxon>Actinomycetota</taxon>
        <taxon>Actinomycetes</taxon>
        <taxon>Mycobacteriales</taxon>
        <taxon>Nocardiaceae</taxon>
        <taxon>Nocardia</taxon>
    </lineage>
</organism>
<evidence type="ECO:0000313" key="1">
    <source>
        <dbReference type="EMBL" id="NKY86841.1"/>
    </source>
</evidence>
<comment type="caution">
    <text evidence="1">The sequence shown here is derived from an EMBL/GenBank/DDBJ whole genome shotgun (WGS) entry which is preliminary data.</text>
</comment>
<evidence type="ECO:0000313" key="2">
    <source>
        <dbReference type="Proteomes" id="UP000523447"/>
    </source>
</evidence>
<dbReference type="EMBL" id="JAAXPE010000012">
    <property type="protein sequence ID" value="NKY86841.1"/>
    <property type="molecule type" value="Genomic_DNA"/>
</dbReference>
<dbReference type="AlphaFoldDB" id="A0A7X6RI64"/>
<protein>
    <submittedName>
        <fullName evidence="1">Uncharacterized protein</fullName>
    </submittedName>
</protein>
<name>A0A7X6RI64_9NOCA</name>
<accession>A0A7X6RI64</accession>